<dbReference type="EMBL" id="JTAK01000003">
    <property type="protein sequence ID" value="KHO65097.1"/>
    <property type="molecule type" value="Genomic_DNA"/>
</dbReference>
<gene>
    <name evidence="2" type="ORF">PT85_08685</name>
    <name evidence="3" type="ORF">SAMN05421672_10656</name>
</gene>
<organism evidence="2 4">
    <name type="scientific">Pseudomonas flexibilis</name>
    <dbReference type="NCBI Taxonomy" id="706570"/>
    <lineage>
        <taxon>Bacteria</taxon>
        <taxon>Pseudomonadati</taxon>
        <taxon>Pseudomonadota</taxon>
        <taxon>Gammaproteobacteria</taxon>
        <taxon>Pseudomonadales</taxon>
        <taxon>Pseudomonadaceae</taxon>
        <taxon>Pseudomonas</taxon>
    </lineage>
</organism>
<evidence type="ECO:0000256" key="1">
    <source>
        <dbReference type="SAM" id="Phobius"/>
    </source>
</evidence>
<evidence type="ECO:0000313" key="4">
    <source>
        <dbReference type="Proteomes" id="UP000030980"/>
    </source>
</evidence>
<evidence type="ECO:0000313" key="3">
    <source>
        <dbReference type="EMBL" id="SIQ41791.1"/>
    </source>
</evidence>
<dbReference type="RefSeq" id="WP_027590774.1">
    <property type="nucleotide sequence ID" value="NZ_FMUP01000006.1"/>
</dbReference>
<accession>A0A0B2D4T1</accession>
<proteinExistence type="predicted"/>
<dbReference type="STRING" id="706570.PT85_08685"/>
<keyword evidence="1" id="KW-0812">Transmembrane</keyword>
<dbReference type="NCBIfam" id="NF008528">
    <property type="entry name" value="PRK11463.1-2"/>
    <property type="match status" value="1"/>
</dbReference>
<evidence type="ECO:0000313" key="5">
    <source>
        <dbReference type="Proteomes" id="UP000186079"/>
    </source>
</evidence>
<dbReference type="InterPro" id="IPR007313">
    <property type="entry name" value="FxsA"/>
</dbReference>
<dbReference type="Pfam" id="PF04186">
    <property type="entry name" value="FxsA"/>
    <property type="match status" value="1"/>
</dbReference>
<sequence length="149" mass="16402">MRVFLLLFLLFPLLELAVMIKVGGSIGVLGVLLLIIGAGILGVMLIRVAGPAMALRARERLARGEMPEAAMLEGLMLAVGGLLLLFPGFISDVLAVVCLLPMTRNLLLRKLRQKAEEQARRQRAFADDLAARQSQRTNVIDGEYKRHDR</sequence>
<dbReference type="EMBL" id="FTMC01000006">
    <property type="protein sequence ID" value="SIQ41791.1"/>
    <property type="molecule type" value="Genomic_DNA"/>
</dbReference>
<dbReference type="PANTHER" id="PTHR35335">
    <property type="entry name" value="UPF0716 PROTEIN FXSA"/>
    <property type="match status" value="1"/>
</dbReference>
<keyword evidence="4" id="KW-1185">Reference proteome</keyword>
<evidence type="ECO:0000313" key="2">
    <source>
        <dbReference type="EMBL" id="KHO65097.1"/>
    </source>
</evidence>
<keyword evidence="1" id="KW-0472">Membrane</keyword>
<dbReference type="GO" id="GO:0016020">
    <property type="term" value="C:membrane"/>
    <property type="evidence" value="ECO:0007669"/>
    <property type="project" value="InterPro"/>
</dbReference>
<reference evidence="2 4" key="1">
    <citation type="submission" date="2014-11" db="EMBL/GenBank/DDBJ databases">
        <title>Genome sequence of Pseudomonas tuomuerensis JCM 14085.</title>
        <authorList>
            <person name="Shin S.-K."/>
            <person name="Yi H."/>
        </authorList>
    </citation>
    <scope>NUCLEOTIDE SEQUENCE [LARGE SCALE GENOMIC DNA]</scope>
    <source>
        <strain evidence="2 4">JCM 14085</strain>
    </source>
</reference>
<feature type="transmembrane region" description="Helical" evidence="1">
    <location>
        <begin position="26"/>
        <end position="48"/>
    </location>
</feature>
<name>A0A0B3C0L5_9PSED</name>
<dbReference type="PATRIC" id="fig|706570.3.peg.1603"/>
<dbReference type="AlphaFoldDB" id="A0A0B3C0L5"/>
<keyword evidence="1" id="KW-1133">Transmembrane helix</keyword>
<accession>A0A0B3C0L5</accession>
<dbReference type="Proteomes" id="UP000186079">
    <property type="component" value="Unassembled WGS sequence"/>
</dbReference>
<dbReference type="PANTHER" id="PTHR35335:SF1">
    <property type="entry name" value="UPF0716 PROTEIN FXSA"/>
    <property type="match status" value="1"/>
</dbReference>
<protein>
    <submittedName>
        <fullName evidence="2">Exclusion suppressor FxsA</fullName>
    </submittedName>
    <submittedName>
        <fullName evidence="3">UPF0716 protein FxsA</fullName>
    </submittedName>
</protein>
<reference evidence="3 5" key="2">
    <citation type="submission" date="2017-01" db="EMBL/GenBank/DDBJ databases">
        <authorList>
            <person name="Mah S.A."/>
            <person name="Swanson W.J."/>
            <person name="Moy G.W."/>
            <person name="Vacquier V.D."/>
        </authorList>
    </citation>
    <scope>NUCLEOTIDE SEQUENCE [LARGE SCALE GENOMIC DNA]</scope>
    <source>
        <strain evidence="3 5">ATCC 29606</strain>
    </source>
</reference>
<dbReference type="Proteomes" id="UP000030980">
    <property type="component" value="Unassembled WGS sequence"/>
</dbReference>